<proteinExistence type="predicted"/>
<feature type="transmembrane region" description="Helical" evidence="1">
    <location>
        <begin position="368"/>
        <end position="391"/>
    </location>
</feature>
<dbReference type="PANTHER" id="PTHR11238:SF9">
    <property type="entry name" value="PROMININ, ISOFORM D"/>
    <property type="match status" value="1"/>
</dbReference>
<sequence length="407" mass="42605">VMTAGLLIGVSDATDACYNKIPQTSVNLTLGNEGWNNLATGFVNGVSIGLSDKLLNDIGQLFFDASNVGDVAGELLGSQWSYIVFACIGVAIAVLTLIGAIGTCVRACTCRRSSKGISSMYLNITGLILAFIPFGFVIAGIVLYSLSVDSFMNGVLVAPDQLSAVVTNVDDFTSGAIGQISCSVDIGFGSINTDISKLPKEMINRIENQAPMNDLLHTYNYTGISQTLTESKPQVDAILANLNAVNPANLNSQAAKDQVDAAKKAYQQLSLAVTQLPVPVNQVGASVTTLKNSVEKAVNDNAKAVVDTATGAINNMITQVKQITKGITDTIVSITAQISSVLKQIQKFEDNLNKDGDVTGWISAGFKALIIAPCVIALIAALGAFVAGCFFMTKKRSLPSKGCCSAS</sequence>
<name>A0AAV5V5T0_9BILA</name>
<dbReference type="Proteomes" id="UP001432322">
    <property type="component" value="Unassembled WGS sequence"/>
</dbReference>
<gene>
    <name evidence="2" type="ORF">PFISCL1PPCAC_4497</name>
</gene>
<feature type="non-terminal residue" evidence="2">
    <location>
        <position position="407"/>
    </location>
</feature>
<comment type="caution">
    <text evidence="2">The sequence shown here is derived from an EMBL/GenBank/DDBJ whole genome shotgun (WGS) entry which is preliminary data.</text>
</comment>
<reference evidence="2" key="1">
    <citation type="submission" date="2023-10" db="EMBL/GenBank/DDBJ databases">
        <title>Genome assembly of Pristionchus species.</title>
        <authorList>
            <person name="Yoshida K."/>
            <person name="Sommer R.J."/>
        </authorList>
    </citation>
    <scope>NUCLEOTIDE SEQUENCE</scope>
    <source>
        <strain evidence="2">RS5133</strain>
    </source>
</reference>
<dbReference type="EMBL" id="BTSY01000002">
    <property type="protein sequence ID" value="GMT13200.1"/>
    <property type="molecule type" value="Genomic_DNA"/>
</dbReference>
<evidence type="ECO:0000313" key="2">
    <source>
        <dbReference type="EMBL" id="GMT13200.1"/>
    </source>
</evidence>
<organism evidence="2 3">
    <name type="scientific">Pristionchus fissidentatus</name>
    <dbReference type="NCBI Taxonomy" id="1538716"/>
    <lineage>
        <taxon>Eukaryota</taxon>
        <taxon>Metazoa</taxon>
        <taxon>Ecdysozoa</taxon>
        <taxon>Nematoda</taxon>
        <taxon>Chromadorea</taxon>
        <taxon>Rhabditida</taxon>
        <taxon>Rhabditina</taxon>
        <taxon>Diplogasteromorpha</taxon>
        <taxon>Diplogasteroidea</taxon>
        <taxon>Neodiplogasteridae</taxon>
        <taxon>Pristionchus</taxon>
    </lineage>
</organism>
<accession>A0AAV5V5T0</accession>
<keyword evidence="1" id="KW-0812">Transmembrane</keyword>
<keyword evidence="3" id="KW-1185">Reference proteome</keyword>
<feature type="transmembrane region" description="Helical" evidence="1">
    <location>
        <begin position="82"/>
        <end position="108"/>
    </location>
</feature>
<keyword evidence="1" id="KW-0472">Membrane</keyword>
<dbReference type="AlphaFoldDB" id="A0AAV5V5T0"/>
<keyword evidence="1" id="KW-1133">Transmembrane helix</keyword>
<feature type="transmembrane region" description="Helical" evidence="1">
    <location>
        <begin position="120"/>
        <end position="146"/>
    </location>
</feature>
<evidence type="ECO:0000313" key="3">
    <source>
        <dbReference type="Proteomes" id="UP001432322"/>
    </source>
</evidence>
<dbReference type="PANTHER" id="PTHR11238">
    <property type="entry name" value="PROMININ ISOFORM D-RELATED"/>
    <property type="match status" value="1"/>
</dbReference>
<evidence type="ECO:0000256" key="1">
    <source>
        <dbReference type="SAM" id="Phobius"/>
    </source>
</evidence>
<feature type="non-terminal residue" evidence="2">
    <location>
        <position position="1"/>
    </location>
</feature>
<protein>
    <submittedName>
        <fullName evidence="2">Uncharacterized protein</fullName>
    </submittedName>
</protein>